<dbReference type="AlphaFoldDB" id="A0ABD3XMM6"/>
<evidence type="ECO:0000313" key="2">
    <source>
        <dbReference type="Proteomes" id="UP001634394"/>
    </source>
</evidence>
<proteinExistence type="predicted"/>
<gene>
    <name evidence="1" type="ORF">ACJMK2_027390</name>
</gene>
<evidence type="ECO:0000313" key="1">
    <source>
        <dbReference type="EMBL" id="KAL3887449.1"/>
    </source>
</evidence>
<dbReference type="Proteomes" id="UP001634394">
    <property type="component" value="Unassembled WGS sequence"/>
</dbReference>
<sequence length="82" mass="9160">YEGVRLDPTGGDNAVTREYDSIRQDAYIYTEIPDNSADSVQINMRLEPGLLIHQSVENDVTCNVYDSGTSSKPNVYSYVEPL</sequence>
<feature type="non-terminal residue" evidence="1">
    <location>
        <position position="1"/>
    </location>
</feature>
<dbReference type="EMBL" id="JBJQND010000002">
    <property type="protein sequence ID" value="KAL3887449.1"/>
    <property type="molecule type" value="Genomic_DNA"/>
</dbReference>
<organism evidence="1 2">
    <name type="scientific">Sinanodonta woodiana</name>
    <name type="common">Chinese pond mussel</name>
    <name type="synonym">Anodonta woodiana</name>
    <dbReference type="NCBI Taxonomy" id="1069815"/>
    <lineage>
        <taxon>Eukaryota</taxon>
        <taxon>Metazoa</taxon>
        <taxon>Spiralia</taxon>
        <taxon>Lophotrochozoa</taxon>
        <taxon>Mollusca</taxon>
        <taxon>Bivalvia</taxon>
        <taxon>Autobranchia</taxon>
        <taxon>Heteroconchia</taxon>
        <taxon>Palaeoheterodonta</taxon>
        <taxon>Unionida</taxon>
        <taxon>Unionoidea</taxon>
        <taxon>Unionidae</taxon>
        <taxon>Unioninae</taxon>
        <taxon>Sinanodonta</taxon>
    </lineage>
</organism>
<reference evidence="1 2" key="1">
    <citation type="submission" date="2024-11" db="EMBL/GenBank/DDBJ databases">
        <title>Chromosome-level genome assembly of the freshwater bivalve Anodonta woodiana.</title>
        <authorList>
            <person name="Chen X."/>
        </authorList>
    </citation>
    <scope>NUCLEOTIDE SEQUENCE [LARGE SCALE GENOMIC DNA]</scope>
    <source>
        <strain evidence="1">MN2024</strain>
        <tissue evidence="1">Gills</tissue>
    </source>
</reference>
<feature type="non-terminal residue" evidence="1">
    <location>
        <position position="82"/>
    </location>
</feature>
<keyword evidence="2" id="KW-1185">Reference proteome</keyword>
<comment type="caution">
    <text evidence="1">The sequence shown here is derived from an EMBL/GenBank/DDBJ whole genome shotgun (WGS) entry which is preliminary data.</text>
</comment>
<accession>A0ABD3XMM6</accession>
<protein>
    <submittedName>
        <fullName evidence="1">Uncharacterized protein</fullName>
    </submittedName>
</protein>
<name>A0ABD3XMM6_SINWO</name>